<keyword evidence="1" id="KW-0472">Membrane</keyword>
<evidence type="ECO:0000313" key="3">
    <source>
        <dbReference type="Proteomes" id="UP000663400"/>
    </source>
</evidence>
<organism evidence="2 3">
    <name type="scientific">Lysobacter arenosi</name>
    <dbReference type="NCBI Taxonomy" id="2795387"/>
    <lineage>
        <taxon>Bacteria</taxon>
        <taxon>Pseudomonadati</taxon>
        <taxon>Pseudomonadota</taxon>
        <taxon>Gammaproteobacteria</taxon>
        <taxon>Lysobacterales</taxon>
        <taxon>Lysobacteraceae</taxon>
        <taxon>Lysobacter</taxon>
    </lineage>
</organism>
<feature type="transmembrane region" description="Helical" evidence="1">
    <location>
        <begin position="33"/>
        <end position="51"/>
    </location>
</feature>
<evidence type="ECO:0000313" key="2">
    <source>
        <dbReference type="EMBL" id="QSX73998.1"/>
    </source>
</evidence>
<protein>
    <submittedName>
        <fullName evidence="2">SLATT domain-containing protein</fullName>
    </submittedName>
</protein>
<sequence length="171" mass="18778">MRTDLLTNWLKGLRLAHIAHAQASSSDSWRHKVLGIPVVILTTIVGTTVFSNLGEVPSETLKIATGLLSIGAVVLSSLQTFLSYATSAERHRTVALKYGALRRELEQFLDDPPESKDAWTATVEEFRTRWDAVDQEAPAVRQGVWRNAKLQLDRSLANGSERDGAAVDDPA</sequence>
<dbReference type="EMBL" id="CP071517">
    <property type="protein sequence ID" value="QSX73998.1"/>
    <property type="molecule type" value="Genomic_DNA"/>
</dbReference>
<proteinExistence type="predicted"/>
<dbReference type="Proteomes" id="UP000663400">
    <property type="component" value="Chromosome"/>
</dbReference>
<evidence type="ECO:0000256" key="1">
    <source>
        <dbReference type="SAM" id="Phobius"/>
    </source>
</evidence>
<dbReference type="NCBIfam" id="NF033632">
    <property type="entry name" value="SLATT_4"/>
    <property type="match status" value="1"/>
</dbReference>
<dbReference type="RefSeq" id="WP_200607501.1">
    <property type="nucleotide sequence ID" value="NZ_CP071517.1"/>
</dbReference>
<gene>
    <name evidence="2" type="ORF">HIV01_012300</name>
</gene>
<keyword evidence="1" id="KW-1133">Transmembrane helix</keyword>
<accession>A0ABX7R7A4</accession>
<reference evidence="2 3" key="1">
    <citation type="submission" date="2021-02" db="EMBL/GenBank/DDBJ databases">
        <title>Lysobacter arenosi sp. nov., isolated from soil of gangwondo yeongwol, south Korea.</title>
        <authorList>
            <person name="Kim K.R."/>
            <person name="Kim K.H."/>
            <person name="Jeon C.O."/>
        </authorList>
    </citation>
    <scope>NUCLEOTIDE SEQUENCE [LARGE SCALE GENOMIC DNA]</scope>
    <source>
        <strain evidence="2 3">R7</strain>
    </source>
</reference>
<feature type="transmembrane region" description="Helical" evidence="1">
    <location>
        <begin position="63"/>
        <end position="82"/>
    </location>
</feature>
<keyword evidence="1" id="KW-0812">Transmembrane</keyword>
<name>A0ABX7R7A4_9GAMM</name>
<keyword evidence="3" id="KW-1185">Reference proteome</keyword>